<accession>A0ABQ4ZMU8</accession>
<protein>
    <submittedName>
        <fullName evidence="2">Uncharacterized protein</fullName>
    </submittedName>
</protein>
<feature type="compositionally biased region" description="Low complexity" evidence="1">
    <location>
        <begin position="39"/>
        <end position="49"/>
    </location>
</feature>
<gene>
    <name evidence="2" type="ORF">Tco_0773823</name>
</gene>
<evidence type="ECO:0000313" key="3">
    <source>
        <dbReference type="Proteomes" id="UP001151760"/>
    </source>
</evidence>
<dbReference type="EMBL" id="BQNB010011485">
    <property type="protein sequence ID" value="GJS91187.1"/>
    <property type="molecule type" value="Genomic_DNA"/>
</dbReference>
<evidence type="ECO:0000313" key="2">
    <source>
        <dbReference type="EMBL" id="GJS91187.1"/>
    </source>
</evidence>
<reference evidence="2" key="2">
    <citation type="submission" date="2022-01" db="EMBL/GenBank/DDBJ databases">
        <authorList>
            <person name="Yamashiro T."/>
            <person name="Shiraishi A."/>
            <person name="Satake H."/>
            <person name="Nakayama K."/>
        </authorList>
    </citation>
    <scope>NUCLEOTIDE SEQUENCE</scope>
</reference>
<keyword evidence="3" id="KW-1185">Reference proteome</keyword>
<feature type="compositionally biased region" description="Polar residues" evidence="1">
    <location>
        <begin position="26"/>
        <end position="38"/>
    </location>
</feature>
<feature type="region of interest" description="Disordered" evidence="1">
    <location>
        <begin position="26"/>
        <end position="50"/>
    </location>
</feature>
<name>A0ABQ4ZMU8_9ASTR</name>
<reference evidence="2" key="1">
    <citation type="journal article" date="2022" name="Int. J. Mol. Sci.">
        <title>Draft Genome of Tanacetum Coccineum: Genomic Comparison of Closely Related Tanacetum-Family Plants.</title>
        <authorList>
            <person name="Yamashiro T."/>
            <person name="Shiraishi A."/>
            <person name="Nakayama K."/>
            <person name="Satake H."/>
        </authorList>
    </citation>
    <scope>NUCLEOTIDE SEQUENCE</scope>
</reference>
<organism evidence="2 3">
    <name type="scientific">Tanacetum coccineum</name>
    <dbReference type="NCBI Taxonomy" id="301880"/>
    <lineage>
        <taxon>Eukaryota</taxon>
        <taxon>Viridiplantae</taxon>
        <taxon>Streptophyta</taxon>
        <taxon>Embryophyta</taxon>
        <taxon>Tracheophyta</taxon>
        <taxon>Spermatophyta</taxon>
        <taxon>Magnoliopsida</taxon>
        <taxon>eudicotyledons</taxon>
        <taxon>Gunneridae</taxon>
        <taxon>Pentapetalae</taxon>
        <taxon>asterids</taxon>
        <taxon>campanulids</taxon>
        <taxon>Asterales</taxon>
        <taxon>Asteraceae</taxon>
        <taxon>Asteroideae</taxon>
        <taxon>Anthemideae</taxon>
        <taxon>Anthemidinae</taxon>
        <taxon>Tanacetum</taxon>
    </lineage>
</organism>
<dbReference type="Proteomes" id="UP001151760">
    <property type="component" value="Unassembled WGS sequence"/>
</dbReference>
<sequence length="133" mass="15082">MNLKRHDSAIKGLEKKVKQLAQAWHSSMTNDSKSINQDKTATTKSSTKTHCPNSLDSNTVLYTSIISNLLKYEIFIITGERNETPKSTFVNGTFTDKVKRRIVEEQEKMFLEGLEKVSVNTPMIDTIRQNSDS</sequence>
<proteinExistence type="predicted"/>
<evidence type="ECO:0000256" key="1">
    <source>
        <dbReference type="SAM" id="MobiDB-lite"/>
    </source>
</evidence>
<comment type="caution">
    <text evidence="2">The sequence shown here is derived from an EMBL/GenBank/DDBJ whole genome shotgun (WGS) entry which is preliminary data.</text>
</comment>